<comment type="caution">
    <text evidence="2">The sequence shown here is derived from an EMBL/GenBank/DDBJ whole genome shotgun (WGS) entry which is preliminary data.</text>
</comment>
<gene>
    <name evidence="2" type="ORF">PoB_006022700</name>
</gene>
<feature type="compositionally biased region" description="Basic and acidic residues" evidence="1">
    <location>
        <begin position="13"/>
        <end position="23"/>
    </location>
</feature>
<proteinExistence type="predicted"/>
<keyword evidence="3" id="KW-1185">Reference proteome</keyword>
<evidence type="ECO:0000256" key="1">
    <source>
        <dbReference type="SAM" id="MobiDB-lite"/>
    </source>
</evidence>
<dbReference type="EMBL" id="BLXT01006828">
    <property type="protein sequence ID" value="GFO33722.1"/>
    <property type="molecule type" value="Genomic_DNA"/>
</dbReference>
<dbReference type="Proteomes" id="UP000735302">
    <property type="component" value="Unassembled WGS sequence"/>
</dbReference>
<evidence type="ECO:0000313" key="3">
    <source>
        <dbReference type="Proteomes" id="UP000735302"/>
    </source>
</evidence>
<feature type="compositionally biased region" description="Polar residues" evidence="1">
    <location>
        <begin position="1"/>
        <end position="12"/>
    </location>
</feature>
<reference evidence="2 3" key="1">
    <citation type="journal article" date="2021" name="Elife">
        <title>Chloroplast acquisition without the gene transfer in kleptoplastic sea slugs, Plakobranchus ocellatus.</title>
        <authorList>
            <person name="Maeda T."/>
            <person name="Takahashi S."/>
            <person name="Yoshida T."/>
            <person name="Shimamura S."/>
            <person name="Takaki Y."/>
            <person name="Nagai Y."/>
            <person name="Toyoda A."/>
            <person name="Suzuki Y."/>
            <person name="Arimoto A."/>
            <person name="Ishii H."/>
            <person name="Satoh N."/>
            <person name="Nishiyama T."/>
            <person name="Hasebe M."/>
            <person name="Maruyama T."/>
            <person name="Minagawa J."/>
            <person name="Obokata J."/>
            <person name="Shigenobu S."/>
        </authorList>
    </citation>
    <scope>NUCLEOTIDE SEQUENCE [LARGE SCALE GENOMIC DNA]</scope>
</reference>
<organism evidence="2 3">
    <name type="scientific">Plakobranchus ocellatus</name>
    <dbReference type="NCBI Taxonomy" id="259542"/>
    <lineage>
        <taxon>Eukaryota</taxon>
        <taxon>Metazoa</taxon>
        <taxon>Spiralia</taxon>
        <taxon>Lophotrochozoa</taxon>
        <taxon>Mollusca</taxon>
        <taxon>Gastropoda</taxon>
        <taxon>Heterobranchia</taxon>
        <taxon>Euthyneura</taxon>
        <taxon>Panpulmonata</taxon>
        <taxon>Sacoglossa</taxon>
        <taxon>Placobranchoidea</taxon>
        <taxon>Plakobranchidae</taxon>
        <taxon>Plakobranchus</taxon>
    </lineage>
</organism>
<dbReference type="AlphaFoldDB" id="A0AAV4CPA4"/>
<accession>A0AAV4CPA4</accession>
<sequence>MSDGQIESQTYRDMNKQRDRQGKGQELGGFQLLPPQGKMKVLDRPVATEQARTGYIFRDKSEITTSLPQASKDKKNKGLYGTENNKRIYCWEKSSEEHPRNGMMTRAFQSDFVP</sequence>
<feature type="region of interest" description="Disordered" evidence="1">
    <location>
        <begin position="1"/>
        <end position="42"/>
    </location>
</feature>
<protein>
    <submittedName>
        <fullName evidence="2">Uncharacterized protein</fullName>
    </submittedName>
</protein>
<evidence type="ECO:0000313" key="2">
    <source>
        <dbReference type="EMBL" id="GFO33722.1"/>
    </source>
</evidence>
<name>A0AAV4CPA4_9GAST</name>